<evidence type="ECO:0000313" key="5">
    <source>
        <dbReference type="Proteomes" id="UP000642748"/>
    </source>
</evidence>
<evidence type="ECO:0000313" key="4">
    <source>
        <dbReference type="EMBL" id="GIH14156.1"/>
    </source>
</evidence>
<reference evidence="4" key="1">
    <citation type="submission" date="2021-01" db="EMBL/GenBank/DDBJ databases">
        <title>Whole genome shotgun sequence of Rugosimonospora africana NBRC 104875.</title>
        <authorList>
            <person name="Komaki H."/>
            <person name="Tamura T."/>
        </authorList>
    </citation>
    <scope>NUCLEOTIDE SEQUENCE</scope>
    <source>
        <strain evidence="4">NBRC 104875</strain>
    </source>
</reference>
<dbReference type="RefSeq" id="WP_203917817.1">
    <property type="nucleotide sequence ID" value="NZ_BONZ01000021.1"/>
</dbReference>
<dbReference type="Pfam" id="PF04984">
    <property type="entry name" value="Phage_sheath_1"/>
    <property type="match status" value="1"/>
</dbReference>
<gene>
    <name evidence="4" type="ORF">Raf01_23280</name>
</gene>
<keyword evidence="5" id="KW-1185">Reference proteome</keyword>
<protein>
    <submittedName>
        <fullName evidence="4">Tail protein</fullName>
    </submittedName>
</protein>
<comment type="caution">
    <text evidence="4">The sequence shown here is derived from an EMBL/GenBank/DDBJ whole genome shotgun (WGS) entry which is preliminary data.</text>
</comment>
<proteinExistence type="inferred from homology"/>
<accession>A0A8J3VQ72</accession>
<evidence type="ECO:0000256" key="1">
    <source>
        <dbReference type="ARBA" id="ARBA00008005"/>
    </source>
</evidence>
<dbReference type="Gene3D" id="3.40.50.11780">
    <property type="match status" value="2"/>
</dbReference>
<evidence type="ECO:0000259" key="2">
    <source>
        <dbReference type="Pfam" id="PF04984"/>
    </source>
</evidence>
<dbReference type="Proteomes" id="UP000642748">
    <property type="component" value="Unassembled WGS sequence"/>
</dbReference>
<dbReference type="PANTHER" id="PTHR35861:SF1">
    <property type="entry name" value="PHAGE TAIL SHEATH PROTEIN"/>
    <property type="match status" value="1"/>
</dbReference>
<dbReference type="InterPro" id="IPR020287">
    <property type="entry name" value="Tail_sheath_C"/>
</dbReference>
<feature type="domain" description="Tail sheath protein subtilisin-like" evidence="2">
    <location>
        <begin position="376"/>
        <end position="530"/>
    </location>
</feature>
<dbReference type="InterPro" id="IPR035089">
    <property type="entry name" value="Phage_sheath_subtilisin"/>
</dbReference>
<comment type="similarity">
    <text evidence="1">Belongs to the myoviridae tail sheath protein family.</text>
</comment>
<dbReference type="PANTHER" id="PTHR35861">
    <property type="match status" value="1"/>
</dbReference>
<dbReference type="InterPro" id="IPR052042">
    <property type="entry name" value="Tail_sheath_structural"/>
</dbReference>
<dbReference type="EMBL" id="BONZ01000021">
    <property type="protein sequence ID" value="GIH14156.1"/>
    <property type="molecule type" value="Genomic_DNA"/>
</dbReference>
<evidence type="ECO:0000259" key="3">
    <source>
        <dbReference type="Pfam" id="PF17482"/>
    </source>
</evidence>
<dbReference type="Pfam" id="PF17482">
    <property type="entry name" value="Phage_sheath_1C"/>
    <property type="match status" value="1"/>
</dbReference>
<dbReference type="AlphaFoldDB" id="A0A8J3VQ72"/>
<name>A0A8J3VQ72_9ACTN</name>
<sequence length="646" mass="67797">MPTLTYPGVYIEEISSGVRPLEVASTSTAAFVGLAEMGPDAATRVTNWTEFQRLYGSFITDGYLAHSVFQYFNNGGRQCYIVRVTRSDAVTATVTVNNRAAAAVAGLTFSAKNKGAWGNSLFLQIEDGTLDPGNEFRLSVRRQDDPDVVPANFKDTTPLEVFDNLSIDPTAANYVVGVLSQDSTLIDAQVLSANVSTQRGVHRGGFAPTLPLGANVSFQVNLDGDGYQVVSLPAAIGTSTVLADVAAAIQTAVRALTKKKTSTDATAFSGFTATVETVATQSRLVLQSGTNAASSSVAIQPAATNDATALLKLGTGNGGQSESGIAVRRPAKADVVQLGDAAVAPPVTAATLGSDGTAAVTEVTFSAAFTRLDTITDFSLLAVPGEGTTAMFDLGTAYCANRPLKDVFYVGETAAHDDTPDEAATFRNKLTTANSYGALYFPWVKALDPTGASAEPILLPPSGYLTGLYARIDASRGVWKAPAGTEASLNGVVGLAAELSDVQQGNLNPMGVDVIRRFPGSGVVAFGARTVSSDPEWRYVPVRRTAIMLRVSIYNGIQWAVFEPNDEPLWSQLRLNIGSFMMTLFRQGAFQGSTPSQGFFVKCDAETTTQADIDAGVVNVLVGFAPLKPAEFVVVKISQKAGLASG</sequence>
<feature type="domain" description="Tail sheath protein C-terminal" evidence="3">
    <location>
        <begin position="532"/>
        <end position="638"/>
    </location>
</feature>
<organism evidence="4 5">
    <name type="scientific">Rugosimonospora africana</name>
    <dbReference type="NCBI Taxonomy" id="556532"/>
    <lineage>
        <taxon>Bacteria</taxon>
        <taxon>Bacillati</taxon>
        <taxon>Actinomycetota</taxon>
        <taxon>Actinomycetes</taxon>
        <taxon>Micromonosporales</taxon>
        <taxon>Micromonosporaceae</taxon>
        <taxon>Rugosimonospora</taxon>
    </lineage>
</organism>